<dbReference type="InterPro" id="IPR050833">
    <property type="entry name" value="Poly_Biosynth_Transport"/>
</dbReference>
<comment type="caution">
    <text evidence="7">The sequence shown here is derived from an EMBL/GenBank/DDBJ whole genome shotgun (WGS) entry which is preliminary data.</text>
</comment>
<evidence type="ECO:0000256" key="3">
    <source>
        <dbReference type="ARBA" id="ARBA00022692"/>
    </source>
</evidence>
<feature type="transmembrane region" description="Helical" evidence="6">
    <location>
        <begin position="254"/>
        <end position="272"/>
    </location>
</feature>
<organism evidence="7">
    <name type="scientific">bioreactor metagenome</name>
    <dbReference type="NCBI Taxonomy" id="1076179"/>
    <lineage>
        <taxon>unclassified sequences</taxon>
        <taxon>metagenomes</taxon>
        <taxon>ecological metagenomes</taxon>
    </lineage>
</organism>
<gene>
    <name evidence="7" type="ORF">SDC9_84420</name>
</gene>
<evidence type="ECO:0000256" key="2">
    <source>
        <dbReference type="ARBA" id="ARBA00022475"/>
    </source>
</evidence>
<feature type="transmembrane region" description="Helical" evidence="6">
    <location>
        <begin position="44"/>
        <end position="71"/>
    </location>
</feature>
<feature type="transmembrane region" description="Helical" evidence="6">
    <location>
        <begin position="341"/>
        <end position="360"/>
    </location>
</feature>
<evidence type="ECO:0000256" key="4">
    <source>
        <dbReference type="ARBA" id="ARBA00022989"/>
    </source>
</evidence>
<feature type="transmembrane region" description="Helical" evidence="6">
    <location>
        <begin position="102"/>
        <end position="124"/>
    </location>
</feature>
<evidence type="ECO:0000313" key="7">
    <source>
        <dbReference type="EMBL" id="MPM37801.1"/>
    </source>
</evidence>
<keyword evidence="5 6" id="KW-0472">Membrane</keyword>
<reference evidence="7" key="1">
    <citation type="submission" date="2019-08" db="EMBL/GenBank/DDBJ databases">
        <authorList>
            <person name="Kucharzyk K."/>
            <person name="Murdoch R.W."/>
            <person name="Higgins S."/>
            <person name="Loffler F."/>
        </authorList>
    </citation>
    <scope>NUCLEOTIDE SEQUENCE</scope>
</reference>
<keyword evidence="2" id="KW-1003">Cell membrane</keyword>
<dbReference type="PANTHER" id="PTHR30250">
    <property type="entry name" value="PST FAMILY PREDICTED COLANIC ACID TRANSPORTER"/>
    <property type="match status" value="1"/>
</dbReference>
<evidence type="ECO:0000256" key="5">
    <source>
        <dbReference type="ARBA" id="ARBA00023136"/>
    </source>
</evidence>
<proteinExistence type="predicted"/>
<accession>A0A644ZD43</accession>
<dbReference type="AlphaFoldDB" id="A0A644ZD43"/>
<sequence length="378" mass="42224">MLSIAGLYAVVSFPFQPLDGLIESGEWFIFHKTANLVDRVLNVLFMVLALLLGFGLYSLVAVRAISGIIVIGMKLRFLHKKDPQPIAWLYYDKKLMKEIFSFSMWVMIISVAQRLILSITPSILGITSGSREIAIFSVASSIEGYIWSFSTVFGGMFLPKVSQLMFGDNKNPGAIQELMIKVGRIQYIILGAIVSIFIMVGKDFYLNWVGEDFTKSFIITIFLILPGLITVPQQIGSTVLIASNQVRFNAMSKIIVAIISLTLSYLLSQKYGATGSGVAIFIGNLIGGALMMNIIYSKVLKINIWKFFKMCQLSMSAPFIIVVFTGLALNYHLTILSWTNIFIKVSTLFIIYATTAYFMALNKYEKNPILDLVKKVIR</sequence>
<protein>
    <recommendedName>
        <fullName evidence="8">Polysaccharide biosynthesis protein C-terminal domain-containing protein</fullName>
    </recommendedName>
</protein>
<dbReference type="GO" id="GO:0005886">
    <property type="term" value="C:plasma membrane"/>
    <property type="evidence" value="ECO:0007669"/>
    <property type="project" value="UniProtKB-SubCell"/>
</dbReference>
<dbReference type="PANTHER" id="PTHR30250:SF26">
    <property type="entry name" value="PSMA PROTEIN"/>
    <property type="match status" value="1"/>
</dbReference>
<feature type="transmembrane region" description="Helical" evidence="6">
    <location>
        <begin position="187"/>
        <end position="205"/>
    </location>
</feature>
<dbReference type="EMBL" id="VSSQ01008069">
    <property type="protein sequence ID" value="MPM37801.1"/>
    <property type="molecule type" value="Genomic_DNA"/>
</dbReference>
<evidence type="ECO:0008006" key="8">
    <source>
        <dbReference type="Google" id="ProtNLM"/>
    </source>
</evidence>
<name>A0A644ZD43_9ZZZZ</name>
<feature type="transmembrane region" description="Helical" evidence="6">
    <location>
        <begin position="278"/>
        <end position="296"/>
    </location>
</feature>
<comment type="subcellular location">
    <subcellularLocation>
        <location evidence="1">Cell membrane</location>
        <topology evidence="1">Multi-pass membrane protein</topology>
    </subcellularLocation>
</comment>
<feature type="transmembrane region" description="Helical" evidence="6">
    <location>
        <begin position="144"/>
        <end position="166"/>
    </location>
</feature>
<feature type="transmembrane region" description="Helical" evidence="6">
    <location>
        <begin position="217"/>
        <end position="242"/>
    </location>
</feature>
<feature type="transmembrane region" description="Helical" evidence="6">
    <location>
        <begin position="317"/>
        <end position="335"/>
    </location>
</feature>
<keyword evidence="4 6" id="KW-1133">Transmembrane helix</keyword>
<evidence type="ECO:0000256" key="1">
    <source>
        <dbReference type="ARBA" id="ARBA00004651"/>
    </source>
</evidence>
<keyword evidence="3 6" id="KW-0812">Transmembrane</keyword>
<evidence type="ECO:0000256" key="6">
    <source>
        <dbReference type="SAM" id="Phobius"/>
    </source>
</evidence>